<name>A0A6J4SPJ4_9ACTN</name>
<feature type="signal peptide" evidence="5">
    <location>
        <begin position="1"/>
        <end position="26"/>
    </location>
</feature>
<evidence type="ECO:0000256" key="4">
    <source>
        <dbReference type="ARBA" id="ARBA00023136"/>
    </source>
</evidence>
<evidence type="ECO:0000313" key="6">
    <source>
        <dbReference type="EMBL" id="CAA9500321.1"/>
    </source>
</evidence>
<evidence type="ECO:0000256" key="3">
    <source>
        <dbReference type="ARBA" id="ARBA00022989"/>
    </source>
</evidence>
<keyword evidence="2" id="KW-0812">Transmembrane</keyword>
<evidence type="ECO:0000256" key="5">
    <source>
        <dbReference type="SAM" id="SignalP"/>
    </source>
</evidence>
<comment type="subcellular location">
    <subcellularLocation>
        <location evidence="1">Membrane</location>
    </subcellularLocation>
</comment>
<evidence type="ECO:0000256" key="2">
    <source>
        <dbReference type="ARBA" id="ARBA00022692"/>
    </source>
</evidence>
<feature type="chain" id="PRO_5026854582" description="Phosphatidylinositol diacylglycerol-lyase" evidence="5">
    <location>
        <begin position="27"/>
        <end position="462"/>
    </location>
</feature>
<sequence length="462" mass="49231">MTPLPRLAALTSVLVLAALAPAPAAAQSLSEEACRDALGVQAACVGGGKLGERAAAECRRLGIVSDEECWARVGRRVVRSEIAAYEQSHTHRTLAFQYALGNDVPLRNAPWIGTHNSFNSPHEEPTVSHTDSNQQLSLTDQLRLDVRSLELDVHWIPSPRAGGAFAPVVCHGQGAAGCTTERLLGEHLAELRPWLDANRDQVLLLYLEDQIGDRAGYDATAKVVRDGLGARLYRPRGTGCRRVPLDLTRSDVLAAGAQVLVVSSCGAGGWPGVAHDWPSGTHRFESRPQGYEAFPACGAPGAAKSDSLIVRSFEDSTFVAPATEPTGFSSADDGLTPATVREMVRCGVDLFGFDQLLPGDGRLPAAAWSWAPGQPRADDGACTVQRGDRRWGSAACREKHPPACRSAGGRWTVLRKAVAHRKAAGACADAGLRFATPRTGAENQALRDAAASSKRHVWLSLR</sequence>
<dbReference type="SUPFAM" id="SSF51695">
    <property type="entry name" value="PLC-like phosphodiesterases"/>
    <property type="match status" value="1"/>
</dbReference>
<dbReference type="GO" id="GO:0016020">
    <property type="term" value="C:membrane"/>
    <property type="evidence" value="ECO:0007669"/>
    <property type="project" value="UniProtKB-SubCell"/>
</dbReference>
<dbReference type="EMBL" id="CADCVS010000249">
    <property type="protein sequence ID" value="CAA9500321.1"/>
    <property type="molecule type" value="Genomic_DNA"/>
</dbReference>
<accession>A0A6J4SPJ4</accession>
<dbReference type="GO" id="GO:0006629">
    <property type="term" value="P:lipid metabolic process"/>
    <property type="evidence" value="ECO:0007669"/>
    <property type="project" value="InterPro"/>
</dbReference>
<dbReference type="GO" id="GO:0008081">
    <property type="term" value="F:phosphoric diester hydrolase activity"/>
    <property type="evidence" value="ECO:0007669"/>
    <property type="project" value="InterPro"/>
</dbReference>
<dbReference type="InterPro" id="IPR017946">
    <property type="entry name" value="PLC-like_Pdiesterase_TIM-brl"/>
</dbReference>
<dbReference type="Gene3D" id="3.20.20.190">
    <property type="entry name" value="Phosphatidylinositol (PI) phosphodiesterase"/>
    <property type="match status" value="1"/>
</dbReference>
<evidence type="ECO:0008006" key="7">
    <source>
        <dbReference type="Google" id="ProtNLM"/>
    </source>
</evidence>
<dbReference type="InterPro" id="IPR051008">
    <property type="entry name" value="Telomere_Capping_Maintenance"/>
</dbReference>
<dbReference type="PANTHER" id="PTHR35518:SF2">
    <property type="entry name" value="MAINTENANCE OF TELOMERE CAPPING PROTEIN 6"/>
    <property type="match status" value="1"/>
</dbReference>
<keyword evidence="4" id="KW-0472">Membrane</keyword>
<organism evidence="6">
    <name type="scientific">uncultured Solirubrobacteraceae bacterium</name>
    <dbReference type="NCBI Taxonomy" id="1162706"/>
    <lineage>
        <taxon>Bacteria</taxon>
        <taxon>Bacillati</taxon>
        <taxon>Actinomycetota</taxon>
        <taxon>Thermoleophilia</taxon>
        <taxon>Solirubrobacterales</taxon>
        <taxon>Solirubrobacteraceae</taxon>
        <taxon>environmental samples</taxon>
    </lineage>
</organism>
<dbReference type="PROSITE" id="PS50007">
    <property type="entry name" value="PIPLC_X_DOMAIN"/>
    <property type="match status" value="1"/>
</dbReference>
<evidence type="ECO:0000256" key="1">
    <source>
        <dbReference type="ARBA" id="ARBA00004370"/>
    </source>
</evidence>
<reference evidence="6" key="1">
    <citation type="submission" date="2020-02" db="EMBL/GenBank/DDBJ databases">
        <authorList>
            <person name="Meier V. D."/>
        </authorList>
    </citation>
    <scope>NUCLEOTIDE SEQUENCE</scope>
    <source>
        <strain evidence="6">AVDCRST_MAG30</strain>
    </source>
</reference>
<keyword evidence="3" id="KW-1133">Transmembrane helix</keyword>
<keyword evidence="5" id="KW-0732">Signal</keyword>
<dbReference type="PANTHER" id="PTHR35518">
    <property type="entry name" value="MAINTENANCE OF TELOMOERE CAPPING"/>
    <property type="match status" value="1"/>
</dbReference>
<proteinExistence type="predicted"/>
<gene>
    <name evidence="6" type="ORF">AVDCRST_MAG30-1872</name>
</gene>
<protein>
    <recommendedName>
        <fullName evidence="7">Phosphatidylinositol diacylglycerol-lyase</fullName>
    </recommendedName>
</protein>
<dbReference type="AlphaFoldDB" id="A0A6J4SPJ4"/>